<evidence type="ECO:0000313" key="2">
    <source>
        <dbReference type="Proteomes" id="UP000827872"/>
    </source>
</evidence>
<protein>
    <submittedName>
        <fullName evidence="1">Uncharacterized protein</fullName>
    </submittedName>
</protein>
<gene>
    <name evidence="1" type="ORF">K3G42_003911</name>
</gene>
<proteinExistence type="predicted"/>
<keyword evidence="2" id="KW-1185">Reference proteome</keyword>
<evidence type="ECO:0000313" key="1">
    <source>
        <dbReference type="EMBL" id="KAH7987372.1"/>
    </source>
</evidence>
<dbReference type="Proteomes" id="UP000827872">
    <property type="component" value="Linkage Group LG17"/>
</dbReference>
<dbReference type="EMBL" id="CM037630">
    <property type="protein sequence ID" value="KAH7987372.1"/>
    <property type="molecule type" value="Genomic_DNA"/>
</dbReference>
<organism evidence="1 2">
    <name type="scientific">Sphaerodactylus townsendi</name>
    <dbReference type="NCBI Taxonomy" id="933632"/>
    <lineage>
        <taxon>Eukaryota</taxon>
        <taxon>Metazoa</taxon>
        <taxon>Chordata</taxon>
        <taxon>Craniata</taxon>
        <taxon>Vertebrata</taxon>
        <taxon>Euteleostomi</taxon>
        <taxon>Lepidosauria</taxon>
        <taxon>Squamata</taxon>
        <taxon>Bifurcata</taxon>
        <taxon>Gekkota</taxon>
        <taxon>Sphaerodactylidae</taxon>
        <taxon>Sphaerodactylus</taxon>
    </lineage>
</organism>
<name>A0ACB8E5F2_9SAUR</name>
<comment type="caution">
    <text evidence="1">The sequence shown here is derived from an EMBL/GenBank/DDBJ whole genome shotgun (WGS) entry which is preliminary data.</text>
</comment>
<accession>A0ACB8E5F2</accession>
<reference evidence="1" key="1">
    <citation type="submission" date="2021-08" db="EMBL/GenBank/DDBJ databases">
        <title>The first chromosome-level gecko genome reveals the dynamic sex chromosomes of Neotropical dwarf geckos (Sphaerodactylidae: Sphaerodactylus).</title>
        <authorList>
            <person name="Pinto B.J."/>
            <person name="Keating S.E."/>
            <person name="Gamble T."/>
        </authorList>
    </citation>
    <scope>NUCLEOTIDE SEQUENCE</scope>
    <source>
        <strain evidence="1">TG3544</strain>
    </source>
</reference>
<sequence>MPSAGGCESGPAAASSGPGERAPAAPAAAAAAAAAAPPRPRLCGYLQRLSGKGPLRGFRSRWFVFEPGRCSLYYFKGPQEALPLGRLDIARAAFTLHHHATDHHQYPPASAAAAAAEGHAAGDPQPHHGQPPDAPRGTAFEIHSPGGAVTVLKSASDDKVGQPWASGWRHRFLVSRHAAAAELGLENGNSPRLTSCPQHHLGYCGWDFLPSGEPRLGTAQGSSASAGLLVATFHFCRPLSYSPSAQAYMNPKSSSGSQEAHQALLPAPELQPLCLSP</sequence>